<dbReference type="AlphaFoldDB" id="A0A0F8A3A1"/>
<reference evidence="3 4" key="1">
    <citation type="journal article" date="2014" name="Genome Biol. Evol.">
        <title>Comparative genomics and transcriptomics analyses reveal divergent lifestyle features of nematode endoparasitic fungus Hirsutella minnesotensis.</title>
        <authorList>
            <person name="Lai Y."/>
            <person name="Liu K."/>
            <person name="Zhang X."/>
            <person name="Zhang X."/>
            <person name="Li K."/>
            <person name="Wang N."/>
            <person name="Shu C."/>
            <person name="Wu Y."/>
            <person name="Wang C."/>
            <person name="Bushley K.E."/>
            <person name="Xiang M."/>
            <person name="Liu X."/>
        </authorList>
    </citation>
    <scope>NUCLEOTIDE SEQUENCE [LARGE SCALE GENOMIC DNA]</scope>
    <source>
        <strain evidence="3 4">3608</strain>
    </source>
</reference>
<dbReference type="EMBL" id="KQ030572">
    <property type="protein sequence ID" value="KJZ71469.1"/>
    <property type="molecule type" value="Genomic_DNA"/>
</dbReference>
<dbReference type="PANTHER" id="PTHR28019:SF3">
    <property type="entry name" value="INTEGRAL MEMBRANE PROTEIN (AFU_ORTHOLOGUE AFUA_6G07470)"/>
    <property type="match status" value="1"/>
</dbReference>
<evidence type="ECO:0000313" key="4">
    <source>
        <dbReference type="Proteomes" id="UP000054481"/>
    </source>
</evidence>
<proteinExistence type="predicted"/>
<keyword evidence="2" id="KW-0472">Membrane</keyword>
<dbReference type="GO" id="GO:0031505">
    <property type="term" value="P:fungal-type cell wall organization"/>
    <property type="evidence" value="ECO:0007669"/>
    <property type="project" value="TreeGrafter"/>
</dbReference>
<feature type="transmembrane region" description="Helical" evidence="2">
    <location>
        <begin position="189"/>
        <end position="216"/>
    </location>
</feature>
<keyword evidence="2" id="KW-0812">Transmembrane</keyword>
<sequence length="336" mass="35481">MGVGRYICVSVPFVLTIASLIALLVATLSGVTHNNLYIFRVNITELSIDPSSAGKLSSLVSGATGINIPNVRADTASNNITAAKLGLKDVYDVTLWGYCGTSHDGKRECTKAQFDWASHELNTTWTENFGSAAGVKIKLPDEIKGALEAFRHLSKWTEVAFIVALIAVALEIVVGLFSGCSRAVSCVTWFTAGIAAVLVGLAAALATATSAVVVGAVEGAARNYGVDGTIGNGFLAASWIAFAFAVGAAFFWLFTICCCKPEHRSRSGRRGGNQNDGEKLLPSKGYAPIGSDNQMSGAHGDTTHYPPNQPYGSQPPRYPGGNERSNLAYEPYSHRA</sequence>
<evidence type="ECO:0000256" key="1">
    <source>
        <dbReference type="SAM" id="MobiDB-lite"/>
    </source>
</evidence>
<feature type="region of interest" description="Disordered" evidence="1">
    <location>
        <begin position="263"/>
        <end position="336"/>
    </location>
</feature>
<feature type="transmembrane region" description="Helical" evidence="2">
    <location>
        <begin position="7"/>
        <end position="31"/>
    </location>
</feature>
<name>A0A0F8A3A1_9HYPO</name>
<evidence type="ECO:0000256" key="2">
    <source>
        <dbReference type="SAM" id="Phobius"/>
    </source>
</evidence>
<dbReference type="OrthoDB" id="4480814at2759"/>
<dbReference type="InterPro" id="IPR009571">
    <property type="entry name" value="SUR7/Rim9-like_fungi"/>
</dbReference>
<evidence type="ECO:0000313" key="3">
    <source>
        <dbReference type="EMBL" id="KJZ71469.1"/>
    </source>
</evidence>
<gene>
    <name evidence="3" type="ORF">HIM_09108</name>
</gene>
<dbReference type="Pfam" id="PF06687">
    <property type="entry name" value="SUR7"/>
    <property type="match status" value="1"/>
</dbReference>
<accession>A0A0F8A3A1</accession>
<dbReference type="Proteomes" id="UP000054481">
    <property type="component" value="Unassembled WGS sequence"/>
</dbReference>
<keyword evidence="4" id="KW-1185">Reference proteome</keyword>
<dbReference type="GO" id="GO:0051285">
    <property type="term" value="C:cell cortex of cell tip"/>
    <property type="evidence" value="ECO:0007669"/>
    <property type="project" value="TreeGrafter"/>
</dbReference>
<feature type="transmembrane region" description="Helical" evidence="2">
    <location>
        <begin position="159"/>
        <end position="177"/>
    </location>
</feature>
<dbReference type="GO" id="GO:0005886">
    <property type="term" value="C:plasma membrane"/>
    <property type="evidence" value="ECO:0007669"/>
    <property type="project" value="InterPro"/>
</dbReference>
<dbReference type="InterPro" id="IPR052413">
    <property type="entry name" value="SUR7_domain"/>
</dbReference>
<evidence type="ECO:0008006" key="5">
    <source>
        <dbReference type="Google" id="ProtNLM"/>
    </source>
</evidence>
<protein>
    <recommendedName>
        <fullName evidence="5">Integral membrane protein</fullName>
    </recommendedName>
</protein>
<feature type="transmembrane region" description="Helical" evidence="2">
    <location>
        <begin position="236"/>
        <end position="259"/>
    </location>
</feature>
<dbReference type="PANTHER" id="PTHR28019">
    <property type="entry name" value="CELL MEMBRANE PROTEIN YLR413W-RELATED"/>
    <property type="match status" value="1"/>
</dbReference>
<keyword evidence="2" id="KW-1133">Transmembrane helix</keyword>
<organism evidence="3 4">
    <name type="scientific">Hirsutella minnesotensis 3608</name>
    <dbReference type="NCBI Taxonomy" id="1043627"/>
    <lineage>
        <taxon>Eukaryota</taxon>
        <taxon>Fungi</taxon>
        <taxon>Dikarya</taxon>
        <taxon>Ascomycota</taxon>
        <taxon>Pezizomycotina</taxon>
        <taxon>Sordariomycetes</taxon>
        <taxon>Hypocreomycetidae</taxon>
        <taxon>Hypocreales</taxon>
        <taxon>Ophiocordycipitaceae</taxon>
        <taxon>Hirsutella</taxon>
    </lineage>
</organism>